<dbReference type="Gene3D" id="2.30.30.140">
    <property type="match status" value="3"/>
</dbReference>
<sequence>MLKGSDNNVLTDNFFIDCFVLLLYVFVYLEYESENFETWEQFVRCTGFRSQDFDAFPHLRLMQDKCNRFAAVDDGNVRLQVVDVQDELNAQAFWPAVVLKEYSGWLCLRYLCVVDAENFWLPNFSIRLHGSRTLAKHLVQNQEIDRGCYYKPPGKVDYGKYTSLTDMMMNEDFVIYPQSRLMKLNLSLQAHGLRKYMAFEMLDPREKNFFFPAVVTKILNEHYFEVFLDRTPSTEKPVNMDTVLPEDLYVVSKSSLGMVPIGYCEKNGIPFAGLRTFNWANYKRINGLIRIPFAFFPVGGFKNAFVPGRMVEVANAANRITVAAVTACRGDFAWVLDLSQPCGRPWIVDCRNFVSLFPCGWSYVVMNVPFRNLLHFSKVPAFTNQNLFIYLNERFCTSSLIRKDRFAKVPRVIGPGTPDRIMQTLLEFVANYLVRCQDTMKKFSNSLSPFVTEAKIVKVKVRTNPKKGFLDIPVCVDPHAIKYYLRHLCDMLGTCRYTFTTEKLSFNECPERCSFHPLQKINAASKRTLLATNASEGNLKKPKLYPDTGVGTSGKIDGKNSDFTSANNNIAQQCTDANKVVNNKNNNDNDEDDPDNDDHDDDDNDHEDDDGDDIDVFDDDESSDNDRSDHDNSGNDDDDDDDDDHDGDNDANEPPNENAEYAAGQQCSSSSGSKLIPISTLFPFNEKIVEPLRENANFNYVYTFTEVHSDPLTWTPAELHQFLEKNGFAKTNVPVALNGMEFDAESLIVASGKDLKKYFHLGEVLKLLNAGDYLLLKVWYVTFCYCKITESENVLPESVAIRIDKFMNLFIN</sequence>
<dbReference type="Pfam" id="PF12140">
    <property type="entry name" value="SLED"/>
    <property type="match status" value="1"/>
</dbReference>
<dbReference type="Proteomes" id="UP000055048">
    <property type="component" value="Unassembled WGS sequence"/>
</dbReference>
<comment type="caution">
    <text evidence="3">The sequence shown here is derived from an EMBL/GenBank/DDBJ whole genome shotgun (WGS) entry which is preliminary data.</text>
</comment>
<feature type="compositionally biased region" description="Basic and acidic residues" evidence="1">
    <location>
        <begin position="624"/>
        <end position="633"/>
    </location>
</feature>
<dbReference type="Gene3D" id="3.90.1150.190">
    <property type="entry name" value="SLED domain"/>
    <property type="match status" value="1"/>
</dbReference>
<accession>A0A0V0TWW2</accession>
<dbReference type="GO" id="GO:0005634">
    <property type="term" value="C:nucleus"/>
    <property type="evidence" value="ECO:0007669"/>
    <property type="project" value="InterPro"/>
</dbReference>
<dbReference type="GO" id="GO:0006355">
    <property type="term" value="P:regulation of DNA-templated transcription"/>
    <property type="evidence" value="ECO:0007669"/>
    <property type="project" value="InterPro"/>
</dbReference>
<feature type="compositionally biased region" description="Acidic residues" evidence="1">
    <location>
        <begin position="588"/>
        <end position="623"/>
    </location>
</feature>
<dbReference type="InterPro" id="IPR004092">
    <property type="entry name" value="Mbt"/>
</dbReference>
<evidence type="ECO:0000313" key="4">
    <source>
        <dbReference type="Proteomes" id="UP000055048"/>
    </source>
</evidence>
<dbReference type="SUPFAM" id="SSF63748">
    <property type="entry name" value="Tudor/PWWP/MBT"/>
    <property type="match status" value="2"/>
</dbReference>
<dbReference type="EMBL" id="JYDJ01000118">
    <property type="protein sequence ID" value="KRX43498.1"/>
    <property type="molecule type" value="Genomic_DNA"/>
</dbReference>
<evidence type="ECO:0000313" key="3">
    <source>
        <dbReference type="EMBL" id="KRX43498.1"/>
    </source>
</evidence>
<dbReference type="CDD" id="cd20095">
    <property type="entry name" value="MBT_SFMBT_rpt3"/>
    <property type="match status" value="1"/>
</dbReference>
<name>A0A0V0TWW2_9BILA</name>
<feature type="compositionally biased region" description="Acidic residues" evidence="1">
    <location>
        <begin position="634"/>
        <end position="651"/>
    </location>
</feature>
<evidence type="ECO:0000256" key="1">
    <source>
        <dbReference type="SAM" id="MobiDB-lite"/>
    </source>
</evidence>
<keyword evidence="4" id="KW-1185">Reference proteome</keyword>
<reference evidence="3 4" key="1">
    <citation type="submission" date="2015-01" db="EMBL/GenBank/DDBJ databases">
        <title>Evolution of Trichinella species and genotypes.</title>
        <authorList>
            <person name="Korhonen P.K."/>
            <person name="Edoardo P."/>
            <person name="Giuseppe L.R."/>
            <person name="Gasser R.B."/>
        </authorList>
    </citation>
    <scope>NUCLEOTIDE SEQUENCE [LARGE SCALE GENOMIC DNA]</scope>
    <source>
        <strain evidence="3">ISS417</strain>
    </source>
</reference>
<evidence type="ECO:0000259" key="2">
    <source>
        <dbReference type="Pfam" id="PF12140"/>
    </source>
</evidence>
<feature type="compositionally biased region" description="Low complexity" evidence="1">
    <location>
        <begin position="652"/>
        <end position="672"/>
    </location>
</feature>
<dbReference type="AlphaFoldDB" id="A0A0V0TWW2"/>
<feature type="region of interest" description="Disordered" evidence="1">
    <location>
        <begin position="573"/>
        <end position="672"/>
    </location>
</feature>
<dbReference type="InterPro" id="IPR021987">
    <property type="entry name" value="SLED"/>
</dbReference>
<organism evidence="3 4">
    <name type="scientific">Trichinella murrelli</name>
    <dbReference type="NCBI Taxonomy" id="144512"/>
    <lineage>
        <taxon>Eukaryota</taxon>
        <taxon>Metazoa</taxon>
        <taxon>Ecdysozoa</taxon>
        <taxon>Nematoda</taxon>
        <taxon>Enoplea</taxon>
        <taxon>Dorylaimia</taxon>
        <taxon>Trichinellida</taxon>
        <taxon>Trichinellidae</taxon>
        <taxon>Trichinella</taxon>
    </lineage>
</organism>
<gene>
    <name evidence="3" type="primary">SFMBT2</name>
    <name evidence="3" type="ORF">T05_1886</name>
</gene>
<dbReference type="Pfam" id="PF02820">
    <property type="entry name" value="MBT"/>
    <property type="match status" value="1"/>
</dbReference>
<dbReference type="InterPro" id="IPR038348">
    <property type="entry name" value="SLED_sf"/>
</dbReference>
<dbReference type="OrthoDB" id="5917609at2759"/>
<protein>
    <submittedName>
        <fullName evidence="3">Scm-like with four MBT domains protein 2</fullName>
    </submittedName>
</protein>
<dbReference type="STRING" id="144512.A0A0V0TWW2"/>
<proteinExistence type="predicted"/>
<feature type="domain" description="SLED" evidence="2">
    <location>
        <begin position="388"/>
        <end position="501"/>
    </location>
</feature>